<evidence type="ECO:0000313" key="4">
    <source>
        <dbReference type="Proteomes" id="UP001180020"/>
    </source>
</evidence>
<comment type="caution">
    <text evidence="3">The sequence shown here is derived from an EMBL/GenBank/DDBJ whole genome shotgun (WGS) entry which is preliminary data.</text>
</comment>
<protein>
    <submittedName>
        <fullName evidence="3">Abscisic stress-ripening protein 1</fullName>
    </submittedName>
</protein>
<dbReference type="Pfam" id="PF02496">
    <property type="entry name" value="ABA_WDS"/>
    <property type="match status" value="1"/>
</dbReference>
<dbReference type="Proteomes" id="UP001180020">
    <property type="component" value="Unassembled WGS sequence"/>
</dbReference>
<proteinExistence type="inferred from homology"/>
<dbReference type="AlphaFoldDB" id="A0AAV9DGI1"/>
<feature type="region of interest" description="Disordered" evidence="2">
    <location>
        <begin position="83"/>
        <end position="105"/>
    </location>
</feature>
<reference evidence="3" key="2">
    <citation type="submission" date="2023-06" db="EMBL/GenBank/DDBJ databases">
        <authorList>
            <person name="Ma L."/>
            <person name="Liu K.-W."/>
            <person name="Li Z."/>
            <person name="Hsiao Y.-Y."/>
            <person name="Qi Y."/>
            <person name="Fu T."/>
            <person name="Tang G."/>
            <person name="Zhang D."/>
            <person name="Sun W.-H."/>
            <person name="Liu D.-K."/>
            <person name="Li Y."/>
            <person name="Chen G.-Z."/>
            <person name="Liu X.-D."/>
            <person name="Liao X.-Y."/>
            <person name="Jiang Y.-T."/>
            <person name="Yu X."/>
            <person name="Hao Y."/>
            <person name="Huang J."/>
            <person name="Zhao X.-W."/>
            <person name="Ke S."/>
            <person name="Chen Y.-Y."/>
            <person name="Wu W.-L."/>
            <person name="Hsu J.-L."/>
            <person name="Lin Y.-F."/>
            <person name="Huang M.-D."/>
            <person name="Li C.-Y."/>
            <person name="Huang L."/>
            <person name="Wang Z.-W."/>
            <person name="Zhao X."/>
            <person name="Zhong W.-Y."/>
            <person name="Peng D.-H."/>
            <person name="Ahmad S."/>
            <person name="Lan S."/>
            <person name="Zhang J.-S."/>
            <person name="Tsai W.-C."/>
            <person name="Van De Peer Y."/>
            <person name="Liu Z.-J."/>
        </authorList>
    </citation>
    <scope>NUCLEOTIDE SEQUENCE</scope>
    <source>
        <strain evidence="3">CP</strain>
        <tissue evidence="3">Leaves</tissue>
    </source>
</reference>
<accession>A0AAV9DGI1</accession>
<gene>
    <name evidence="3" type="primary">ASR1</name>
    <name evidence="3" type="ORF">QJS10_CPB13g01324</name>
</gene>
<comment type="similarity">
    <text evidence="1">Belongs to the abscisic acid and water stress-induced protein family.</text>
</comment>
<sequence length="105" mass="12174">MPEVKHHHHLFHHKKDEGEPAEVDYAREEKHHKHKERLAELDTLAAGAYALHEKHQLKKDPKNTHKHKIKEEIAAAVAVSSGGFAFHEHHEKKAARKERKSHGHH</sequence>
<feature type="compositionally biased region" description="Basic residues" evidence="2">
    <location>
        <begin position="92"/>
        <end position="105"/>
    </location>
</feature>
<name>A0AAV9DGI1_ACOCL</name>
<dbReference type="PANTHER" id="PTHR33801">
    <property type="entry name" value="ABSCISIC STRESS-RIPENING PROTEIN 5"/>
    <property type="match status" value="1"/>
</dbReference>
<dbReference type="EMBL" id="JAUJYO010000013">
    <property type="protein sequence ID" value="KAK1300295.1"/>
    <property type="molecule type" value="Genomic_DNA"/>
</dbReference>
<evidence type="ECO:0000256" key="1">
    <source>
        <dbReference type="ARBA" id="ARBA00007160"/>
    </source>
</evidence>
<feature type="compositionally biased region" description="Basic residues" evidence="2">
    <location>
        <begin position="1"/>
        <end position="13"/>
    </location>
</feature>
<reference evidence="3" key="1">
    <citation type="journal article" date="2023" name="Nat. Commun.">
        <title>Diploid and tetraploid genomes of Acorus and the evolution of monocots.</title>
        <authorList>
            <person name="Ma L."/>
            <person name="Liu K.W."/>
            <person name="Li Z."/>
            <person name="Hsiao Y.Y."/>
            <person name="Qi Y."/>
            <person name="Fu T."/>
            <person name="Tang G.D."/>
            <person name="Zhang D."/>
            <person name="Sun W.H."/>
            <person name="Liu D.K."/>
            <person name="Li Y."/>
            <person name="Chen G.Z."/>
            <person name="Liu X.D."/>
            <person name="Liao X.Y."/>
            <person name="Jiang Y.T."/>
            <person name="Yu X."/>
            <person name="Hao Y."/>
            <person name="Huang J."/>
            <person name="Zhao X.W."/>
            <person name="Ke S."/>
            <person name="Chen Y.Y."/>
            <person name="Wu W.L."/>
            <person name="Hsu J.L."/>
            <person name="Lin Y.F."/>
            <person name="Huang M.D."/>
            <person name="Li C.Y."/>
            <person name="Huang L."/>
            <person name="Wang Z.W."/>
            <person name="Zhao X."/>
            <person name="Zhong W.Y."/>
            <person name="Peng D.H."/>
            <person name="Ahmad S."/>
            <person name="Lan S."/>
            <person name="Zhang J.S."/>
            <person name="Tsai W.C."/>
            <person name="Van de Peer Y."/>
            <person name="Liu Z.J."/>
        </authorList>
    </citation>
    <scope>NUCLEOTIDE SEQUENCE</scope>
    <source>
        <strain evidence="3">CP</strain>
    </source>
</reference>
<dbReference type="PANTHER" id="PTHR33801:SF7">
    <property type="entry name" value="ABSCISIC STRESS-RIPENING PROTEIN 2"/>
    <property type="match status" value="1"/>
</dbReference>
<feature type="compositionally biased region" description="Basic and acidic residues" evidence="2">
    <location>
        <begin position="14"/>
        <end position="29"/>
    </location>
</feature>
<keyword evidence="4" id="KW-1185">Reference proteome</keyword>
<evidence type="ECO:0000313" key="3">
    <source>
        <dbReference type="EMBL" id="KAK1300295.1"/>
    </source>
</evidence>
<evidence type="ECO:0000256" key="2">
    <source>
        <dbReference type="SAM" id="MobiDB-lite"/>
    </source>
</evidence>
<dbReference type="InterPro" id="IPR003496">
    <property type="entry name" value="ABA_WDS"/>
</dbReference>
<organism evidence="3 4">
    <name type="scientific">Acorus calamus</name>
    <name type="common">Sweet flag</name>
    <dbReference type="NCBI Taxonomy" id="4465"/>
    <lineage>
        <taxon>Eukaryota</taxon>
        <taxon>Viridiplantae</taxon>
        <taxon>Streptophyta</taxon>
        <taxon>Embryophyta</taxon>
        <taxon>Tracheophyta</taxon>
        <taxon>Spermatophyta</taxon>
        <taxon>Magnoliopsida</taxon>
        <taxon>Liliopsida</taxon>
        <taxon>Acoraceae</taxon>
        <taxon>Acorus</taxon>
    </lineage>
</organism>
<feature type="region of interest" description="Disordered" evidence="2">
    <location>
        <begin position="1"/>
        <end position="34"/>
    </location>
</feature>